<dbReference type="InterPro" id="IPR001816">
    <property type="entry name" value="Transl_elong_EFTs/EF1B"/>
</dbReference>
<evidence type="ECO:0000256" key="3">
    <source>
        <dbReference type="ARBA" id="ARBA00022768"/>
    </source>
</evidence>
<name>A0ABP9WKV4_9GAMM</name>
<sequence>MAITASMVKELRERTGLPMMECKKALTEADGDIEKAIEDLRKASGLKAAKKAGRTAADGVVAAKVADDASYGVLVEVNSETDFVARDDNFKAFVEKVVEKAFAERQEDVAALMEGELETAREALVQKIGENIGVRRIQVVEAPVVGSYVHSNSRIASLVALSGGEAEIARDVAMHIAAVNPQVNKPEDMPAEVLEKEKEIIKAQPDMEGKPAEIVEKMMGGRIKKFLKENSLVEQPFVKNPDVTVGKLVKDGGADVVSFIRFEVGEGIEKEEVDFAAEVAAQVKSSS</sequence>
<evidence type="ECO:0000256" key="6">
    <source>
        <dbReference type="RuleBase" id="RU000642"/>
    </source>
</evidence>
<accession>A0ABP9WKV4</accession>
<dbReference type="PANTHER" id="PTHR11741:SF0">
    <property type="entry name" value="ELONGATION FACTOR TS, MITOCHONDRIAL"/>
    <property type="match status" value="1"/>
</dbReference>
<dbReference type="InterPro" id="IPR036402">
    <property type="entry name" value="EF-Ts_dimer_sf"/>
</dbReference>
<evidence type="ECO:0000256" key="2">
    <source>
        <dbReference type="ARBA" id="ARBA00016956"/>
    </source>
</evidence>
<evidence type="ECO:0000256" key="4">
    <source>
        <dbReference type="ARBA" id="ARBA00022917"/>
    </source>
</evidence>
<keyword evidence="10" id="KW-1185">Reference proteome</keyword>
<gene>
    <name evidence="5 9" type="primary">tsf</name>
    <name evidence="9" type="ORF">Maes01_00371</name>
</gene>
<evidence type="ECO:0000256" key="7">
    <source>
        <dbReference type="RuleBase" id="RU000643"/>
    </source>
</evidence>
<evidence type="ECO:0000259" key="8">
    <source>
        <dbReference type="Pfam" id="PF00889"/>
    </source>
</evidence>
<dbReference type="SUPFAM" id="SSF46934">
    <property type="entry name" value="UBA-like"/>
    <property type="match status" value="1"/>
</dbReference>
<proteinExistence type="inferred from homology"/>
<dbReference type="Gene3D" id="1.10.286.20">
    <property type="match status" value="1"/>
</dbReference>
<dbReference type="Pfam" id="PF00889">
    <property type="entry name" value="EF_TS"/>
    <property type="match status" value="1"/>
</dbReference>
<dbReference type="GO" id="GO:0003746">
    <property type="term" value="F:translation elongation factor activity"/>
    <property type="evidence" value="ECO:0007669"/>
    <property type="project" value="UniProtKB-KW"/>
</dbReference>
<dbReference type="PROSITE" id="PS01127">
    <property type="entry name" value="EF_TS_2"/>
    <property type="match status" value="1"/>
</dbReference>
<comment type="caution">
    <text evidence="9">The sequence shown here is derived from an EMBL/GenBank/DDBJ whole genome shotgun (WGS) entry which is preliminary data.</text>
</comment>
<dbReference type="Proteomes" id="UP001408594">
    <property type="component" value="Unassembled WGS sequence"/>
</dbReference>
<keyword evidence="4 5" id="KW-0648">Protein biosynthesis</keyword>
<dbReference type="Gene3D" id="3.30.479.20">
    <property type="entry name" value="Elongation factor Ts, dimerisation domain"/>
    <property type="match status" value="2"/>
</dbReference>
<comment type="function">
    <text evidence="5 6">Associates with the EF-Tu.GDP complex and induces the exchange of GDP to GTP. It remains bound to the aminoacyl-tRNA.EF-Tu.GTP complex up to the GTP hydrolysis stage on the ribosome.</text>
</comment>
<dbReference type="PANTHER" id="PTHR11741">
    <property type="entry name" value="ELONGATION FACTOR TS"/>
    <property type="match status" value="1"/>
</dbReference>
<evidence type="ECO:0000256" key="5">
    <source>
        <dbReference type="HAMAP-Rule" id="MF_00050"/>
    </source>
</evidence>
<dbReference type="InterPro" id="IPR014039">
    <property type="entry name" value="Transl_elong_EFTs/EF1B_dimer"/>
</dbReference>
<dbReference type="HAMAP" id="MF_00050">
    <property type="entry name" value="EF_Ts"/>
    <property type="match status" value="1"/>
</dbReference>
<dbReference type="CDD" id="cd14275">
    <property type="entry name" value="UBA_EF-Ts"/>
    <property type="match status" value="1"/>
</dbReference>
<dbReference type="InterPro" id="IPR009060">
    <property type="entry name" value="UBA-like_sf"/>
</dbReference>
<dbReference type="InterPro" id="IPR018101">
    <property type="entry name" value="Transl_elong_Ts_CS"/>
</dbReference>
<dbReference type="EMBL" id="BAABRT010000002">
    <property type="protein sequence ID" value="GAA5523822.1"/>
    <property type="molecule type" value="Genomic_DNA"/>
</dbReference>
<evidence type="ECO:0000313" key="9">
    <source>
        <dbReference type="EMBL" id="GAA5523822.1"/>
    </source>
</evidence>
<organism evidence="9 10">
    <name type="scientific">Microbulbifer aestuariivivens</name>
    <dbReference type="NCBI Taxonomy" id="1908308"/>
    <lineage>
        <taxon>Bacteria</taxon>
        <taxon>Pseudomonadati</taxon>
        <taxon>Pseudomonadota</taxon>
        <taxon>Gammaproteobacteria</taxon>
        <taxon>Cellvibrionales</taxon>
        <taxon>Microbulbiferaceae</taxon>
        <taxon>Microbulbifer</taxon>
    </lineage>
</organism>
<dbReference type="RefSeq" id="WP_345548303.1">
    <property type="nucleotide sequence ID" value="NZ_BAABRT010000002.1"/>
</dbReference>
<feature type="region of interest" description="Involved in Mg(2+) ion dislocation from EF-Tu" evidence="5">
    <location>
        <begin position="81"/>
        <end position="84"/>
    </location>
</feature>
<evidence type="ECO:0000256" key="1">
    <source>
        <dbReference type="ARBA" id="ARBA00005532"/>
    </source>
</evidence>
<feature type="domain" description="Translation elongation factor EFTs/EF1B dimerisation" evidence="8">
    <location>
        <begin position="72"/>
        <end position="266"/>
    </location>
</feature>
<keyword evidence="5" id="KW-0963">Cytoplasm</keyword>
<comment type="subcellular location">
    <subcellularLocation>
        <location evidence="5 7">Cytoplasm</location>
    </subcellularLocation>
</comment>
<keyword evidence="3 5" id="KW-0251">Elongation factor</keyword>
<protein>
    <recommendedName>
        <fullName evidence="2 5">Elongation factor Ts</fullName>
        <shortName evidence="5">EF-Ts</shortName>
    </recommendedName>
</protein>
<evidence type="ECO:0000313" key="10">
    <source>
        <dbReference type="Proteomes" id="UP001408594"/>
    </source>
</evidence>
<comment type="similarity">
    <text evidence="1 5 6">Belongs to the EF-Ts family.</text>
</comment>
<dbReference type="NCBIfam" id="TIGR00116">
    <property type="entry name" value="tsf"/>
    <property type="match status" value="1"/>
</dbReference>
<dbReference type="SUPFAM" id="SSF54713">
    <property type="entry name" value="Elongation factor Ts (EF-Ts), dimerisation domain"/>
    <property type="match status" value="2"/>
</dbReference>
<reference evidence="9 10" key="1">
    <citation type="submission" date="2024-02" db="EMBL/GenBank/DDBJ databases">
        <title>Microbulbifer aestuariivivens NBRC 112533.</title>
        <authorList>
            <person name="Ichikawa N."/>
            <person name="Katano-Makiyama Y."/>
            <person name="Hidaka K."/>
        </authorList>
    </citation>
    <scope>NUCLEOTIDE SEQUENCE [LARGE SCALE GENOMIC DNA]</scope>
    <source>
        <strain evidence="9 10">NBRC 112533</strain>
    </source>
</reference>
<dbReference type="Gene3D" id="1.10.8.10">
    <property type="entry name" value="DNA helicase RuvA subunit, C-terminal domain"/>
    <property type="match status" value="1"/>
</dbReference>